<evidence type="ECO:0000313" key="2">
    <source>
        <dbReference type="Proteomes" id="UP000050326"/>
    </source>
</evidence>
<protein>
    <submittedName>
        <fullName evidence="1">Uncharacterized protein</fullName>
    </submittedName>
</protein>
<sequence>MKTAKAKIYDAHKYYNVPIDVELLNKKIKIYDENFENTGIIFYEGSVGKFLKERNPSEYLVNLLIELKGKDKISYKLSNVENFIERI</sequence>
<dbReference type="STRING" id="36849.OXPF_43050"/>
<accession>A0A0N8NSN4</accession>
<keyword evidence="2" id="KW-1185">Reference proteome</keyword>
<organism evidence="1 2">
    <name type="scientific">Oxobacter pfennigii</name>
    <dbReference type="NCBI Taxonomy" id="36849"/>
    <lineage>
        <taxon>Bacteria</taxon>
        <taxon>Bacillati</taxon>
        <taxon>Bacillota</taxon>
        <taxon>Clostridia</taxon>
        <taxon>Eubacteriales</taxon>
        <taxon>Clostridiaceae</taxon>
        <taxon>Oxobacter</taxon>
    </lineage>
</organism>
<comment type="caution">
    <text evidence="1">The sequence shown here is derived from an EMBL/GenBank/DDBJ whole genome shotgun (WGS) entry which is preliminary data.</text>
</comment>
<proteinExistence type="predicted"/>
<dbReference type="RefSeq" id="WP_054877223.1">
    <property type="nucleotide sequence ID" value="NZ_LKET01000068.1"/>
</dbReference>
<dbReference type="Proteomes" id="UP000050326">
    <property type="component" value="Unassembled WGS sequence"/>
</dbReference>
<dbReference type="AlphaFoldDB" id="A0A0N8NSN4"/>
<evidence type="ECO:0000313" key="1">
    <source>
        <dbReference type="EMBL" id="KPU42520.1"/>
    </source>
</evidence>
<name>A0A0N8NSN4_9CLOT</name>
<reference evidence="1 2" key="1">
    <citation type="submission" date="2015-09" db="EMBL/GenBank/DDBJ databases">
        <title>Genome sequence of Oxobacter pfennigii DSM 3222.</title>
        <authorList>
            <person name="Poehlein A."/>
            <person name="Bengelsdorf F.R."/>
            <person name="Schiel-Bengelsdorf B."/>
            <person name="Duerre P."/>
            <person name="Daniel R."/>
        </authorList>
    </citation>
    <scope>NUCLEOTIDE SEQUENCE [LARGE SCALE GENOMIC DNA]</scope>
    <source>
        <strain evidence="1 2">DSM 3222</strain>
    </source>
</reference>
<gene>
    <name evidence="1" type="ORF">OXPF_43050</name>
</gene>
<dbReference type="EMBL" id="LKET01000068">
    <property type="protein sequence ID" value="KPU42520.1"/>
    <property type="molecule type" value="Genomic_DNA"/>
</dbReference>